<dbReference type="KEGG" id="hch:HCH_07055"/>
<dbReference type="InterPro" id="IPR016039">
    <property type="entry name" value="Thiolase-like"/>
</dbReference>
<dbReference type="GO" id="GO:0016746">
    <property type="term" value="F:acyltransferase activity"/>
    <property type="evidence" value="ECO:0007669"/>
    <property type="project" value="InterPro"/>
</dbReference>
<evidence type="ECO:0000313" key="1">
    <source>
        <dbReference type="EMBL" id="ABC33667.1"/>
    </source>
</evidence>
<dbReference type="SUPFAM" id="SSF53901">
    <property type="entry name" value="Thiolase-like"/>
    <property type="match status" value="1"/>
</dbReference>
<dbReference type="eggNOG" id="COG0304">
    <property type="taxonomic scope" value="Bacteria"/>
</dbReference>
<protein>
    <recommendedName>
        <fullName evidence="3">Beta-ketoacyl synthase N-terminal domain-containing protein</fullName>
    </recommendedName>
</protein>
<dbReference type="STRING" id="349521.HCH_07055"/>
<dbReference type="Proteomes" id="UP000000238">
    <property type="component" value="Chromosome"/>
</dbReference>
<reference evidence="1 2" key="1">
    <citation type="journal article" date="2005" name="Nucleic Acids Res.">
        <title>Genomic blueprint of Hahella chejuensis, a marine microbe producing an algicidal agent.</title>
        <authorList>
            <person name="Jeong H."/>
            <person name="Yim J.H."/>
            <person name="Lee C."/>
            <person name="Choi S.-H."/>
            <person name="Park Y.K."/>
            <person name="Yoon S.H."/>
            <person name="Hur C.-G."/>
            <person name="Kang H.-Y."/>
            <person name="Kim D."/>
            <person name="Lee H.H."/>
            <person name="Park K.H."/>
            <person name="Park S.-H."/>
            <person name="Park H.-S."/>
            <person name="Lee H.K."/>
            <person name="Oh T.K."/>
            <person name="Kim J.F."/>
        </authorList>
    </citation>
    <scope>NUCLEOTIDE SEQUENCE [LARGE SCALE GENOMIC DNA]</scope>
    <source>
        <strain evidence="1 2">KCTC 2396</strain>
    </source>
</reference>
<keyword evidence="2" id="KW-1185">Reference proteome</keyword>
<dbReference type="EMBL" id="CP000155">
    <property type="protein sequence ID" value="ABC33667.1"/>
    <property type="molecule type" value="Genomic_DNA"/>
</dbReference>
<dbReference type="AlphaFoldDB" id="Q2S6Q7"/>
<name>Q2S6Q7_HAHCH</name>
<evidence type="ECO:0008006" key="3">
    <source>
        <dbReference type="Google" id="ProtNLM"/>
    </source>
</evidence>
<accession>Q2S6Q7</accession>
<dbReference type="HOGENOM" id="CLU_063022_0_0_6"/>
<gene>
    <name evidence="1" type="ordered locus">HCH_07055</name>
</gene>
<sequence length="372" mass="40052">MGYGVKNSCASVRCGISRFGSVPGFSTYDSDEMSAPIPGAPAHTLTQGYVQNAAWLRLARIAMKDLIAYAKLPTRDHAFWRQTALIWILPEITYERFNWPEDQVDNLLREYCLKPLCESLDLPLSTPAQGFVRIGHAGAAHAMRIIQRSLETSPYERAILLGVDSYLDYLCVTQLDEEARLLTAENAAGMIPGEAAACVLVETSRSVQTRASSPELKIIGASFKPFPNKFEPEGENGEGTEGEVTTPAVWRMTKAGEMGMLLAEAVTEAIASAGVSSFHGDVVIDVNGENWRSMAWGTAKSRLAGPSGINWEASNEIVPMSSWGDIGAAAGVAGLCIASRSYTRQYASGPYTLICSISENGDVGAMVVSKGR</sequence>
<proteinExistence type="predicted"/>
<organism evidence="1 2">
    <name type="scientific">Hahella chejuensis (strain KCTC 2396)</name>
    <dbReference type="NCBI Taxonomy" id="349521"/>
    <lineage>
        <taxon>Bacteria</taxon>
        <taxon>Pseudomonadati</taxon>
        <taxon>Pseudomonadota</taxon>
        <taxon>Gammaproteobacteria</taxon>
        <taxon>Oceanospirillales</taxon>
        <taxon>Hahellaceae</taxon>
        <taxon>Hahella</taxon>
    </lineage>
</organism>
<evidence type="ECO:0000313" key="2">
    <source>
        <dbReference type="Proteomes" id="UP000000238"/>
    </source>
</evidence>